<dbReference type="EC" id="2.7.7.60" evidence="14"/>
<keyword evidence="8 14" id="KW-0808">Transferase</keyword>
<keyword evidence="11 14" id="KW-0414">Isoprene biosynthesis</keyword>
<dbReference type="PANTHER" id="PTHR32125:SF4">
    <property type="entry name" value="2-C-METHYL-D-ERYTHRITOL 4-PHOSPHATE CYTIDYLYLTRANSFERASE, CHLOROPLASTIC"/>
    <property type="match status" value="1"/>
</dbReference>
<evidence type="ECO:0000256" key="10">
    <source>
        <dbReference type="ARBA" id="ARBA00022723"/>
    </source>
</evidence>
<feature type="region of interest" description="2-C-methyl-D-erythritol 2,4-cyclodiphosphate synthase" evidence="14">
    <location>
        <begin position="233"/>
        <end position="395"/>
    </location>
</feature>
<evidence type="ECO:0000256" key="6">
    <source>
        <dbReference type="ARBA" id="ARBA00008480"/>
    </source>
</evidence>
<comment type="pathway">
    <text evidence="5 14">Isoprenoid biosynthesis; isopentenyl diphosphate biosynthesis via DXP pathway; isopentenyl diphosphate from 1-deoxy-D-xylulose 5-phosphate: step 2/6.</text>
</comment>
<dbReference type="SUPFAM" id="SSF69765">
    <property type="entry name" value="IpsF-like"/>
    <property type="match status" value="1"/>
</dbReference>
<dbReference type="InterPro" id="IPR026596">
    <property type="entry name" value="IspD/F"/>
</dbReference>
<comment type="catalytic activity">
    <reaction evidence="1 14">
        <text>4-CDP-2-C-methyl-D-erythritol 2-phosphate = 2-C-methyl-D-erythritol 2,4-cyclic diphosphate + CMP</text>
        <dbReference type="Rhea" id="RHEA:23864"/>
        <dbReference type="ChEBI" id="CHEBI:57919"/>
        <dbReference type="ChEBI" id="CHEBI:58483"/>
        <dbReference type="ChEBI" id="CHEBI:60377"/>
        <dbReference type="EC" id="4.6.1.12"/>
    </reaction>
</comment>
<comment type="similarity">
    <text evidence="14">In the C-terminal section; belongs to the IspF family.</text>
</comment>
<evidence type="ECO:0000256" key="5">
    <source>
        <dbReference type="ARBA" id="ARBA00004787"/>
    </source>
</evidence>
<dbReference type="InterPro" id="IPR036571">
    <property type="entry name" value="MECDP_synthase_sf"/>
</dbReference>
<dbReference type="PROSITE" id="PS01295">
    <property type="entry name" value="ISPD"/>
    <property type="match status" value="1"/>
</dbReference>
<comment type="similarity">
    <text evidence="14">In the N-terminal section; belongs to the IspD/TarI cytidylyltransferase family. IspD subfamily.</text>
</comment>
<reference evidence="15 16" key="1">
    <citation type="submission" date="2017-04" db="EMBL/GenBank/DDBJ databases">
        <authorList>
            <person name="Afonso C.L."/>
            <person name="Miller P.J."/>
            <person name="Scott M.A."/>
            <person name="Spackman E."/>
            <person name="Goraichik I."/>
            <person name="Dimitrov K.M."/>
            <person name="Suarez D.L."/>
            <person name="Swayne D.E."/>
        </authorList>
    </citation>
    <scope>NUCLEOTIDE SEQUENCE [LARGE SCALE GENOMIC DNA]</scope>
    <source>
        <strain evidence="16">XA(T)</strain>
    </source>
</reference>
<dbReference type="Proteomes" id="UP000192775">
    <property type="component" value="Chromosome"/>
</dbReference>
<dbReference type="GO" id="GO:0019288">
    <property type="term" value="P:isopentenyl diphosphate biosynthetic process, methylerythritol 4-phosphate pathway"/>
    <property type="evidence" value="ECO:0007669"/>
    <property type="project" value="UniProtKB-UniRule"/>
</dbReference>
<feature type="site" description="Transition state stabilizer" evidence="14">
    <location>
        <position position="24"/>
    </location>
</feature>
<evidence type="ECO:0000313" key="15">
    <source>
        <dbReference type="EMBL" id="ARJ04714.1"/>
    </source>
</evidence>
<feature type="binding site" evidence="14">
    <location>
        <position position="368"/>
    </location>
    <ligand>
        <name>4-CDP-2-C-methyl-D-erythritol 2-phosphate</name>
        <dbReference type="ChEBI" id="CHEBI:57919"/>
    </ligand>
</feature>
<evidence type="ECO:0000256" key="8">
    <source>
        <dbReference type="ARBA" id="ARBA00022679"/>
    </source>
</evidence>
<sequence>MSARVAVIVVAAGSGSRLGQSRAKAFVDVGGRTVLDRALDPVGRLREPAEVVAVVPAGHEGEASEILARHDRLAGRHVVVGGATRHESVVRGLDLVSETVDVVLVHDAARAFTPAAVFDSVIEAVRASGGGVIPVMPVVDTVKSVDDGELVTGTVDRARLRAVQTPQGFPRETLVAAYRAAQVDATDDAGVVFDAGHPILTVEGDPLSFKITTPDDLRRAVEHVSGPAIAVPRIGQGFDTHAFAGDDTALWLAGLEWPGERGLAGHSDGDVAVHALCDALLSAAGLGDLGSTFGTADPRFAGAHGEVFLTETLRLVTEAGFAVGNASVQIIGNRPRFAPRRQEAEERLGTLLGAPVSIAATTTDGLGFAGRGEGLAALATALLVVTRPRSAEVSP</sequence>
<comment type="similarity">
    <text evidence="6">Belongs to the IspF family.</text>
</comment>
<dbReference type="InterPro" id="IPR050088">
    <property type="entry name" value="IspD/TarI_cytidylyltransf_bact"/>
</dbReference>
<feature type="region of interest" description="2-C-methyl-D-erythritol 4-phosphate cytidylyltransferase" evidence="14">
    <location>
        <begin position="1"/>
        <end position="232"/>
    </location>
</feature>
<dbReference type="HAMAP" id="MF_00108">
    <property type="entry name" value="IspD"/>
    <property type="match status" value="1"/>
</dbReference>
<keyword evidence="10 14" id="KW-0479">Metal-binding</keyword>
<dbReference type="HAMAP" id="MF_01520">
    <property type="entry name" value="IspDF"/>
    <property type="match status" value="1"/>
</dbReference>
<comment type="function">
    <text evidence="14">Bifunctional enzyme that catalyzes the formation of 4-diphosphocytidyl-2-C-methyl-D-erythritol from CTP and 2-C-methyl-D-erythritol 4-phosphate (MEP) (IspD), and catalyzes the conversion of 4-diphosphocytidyl-2-C-methyl-D-erythritol 2-phosphate (CDP-ME2P) to 2-C-methyl-D-erythritol 2,4-cyclodiphosphate (ME-CPP) with a corresponding release of cytidine 5-monophosphate (CMP) (IspF).</text>
</comment>
<comment type="similarity">
    <text evidence="7">Belongs to the IspD/TarI cytidylyltransferase family. IspD subfamily.</text>
</comment>
<feature type="site" description="Transition state stabilizer" evidence="14">
    <location>
        <position position="17"/>
    </location>
</feature>
<dbReference type="Pfam" id="PF01128">
    <property type="entry name" value="IspD"/>
    <property type="match status" value="1"/>
</dbReference>
<dbReference type="CDD" id="cd00554">
    <property type="entry name" value="MECDP_synthase"/>
    <property type="match status" value="1"/>
</dbReference>
<evidence type="ECO:0000256" key="3">
    <source>
        <dbReference type="ARBA" id="ARBA00001968"/>
    </source>
</evidence>
<dbReference type="InterPro" id="IPR001228">
    <property type="entry name" value="IspD"/>
</dbReference>
<evidence type="ECO:0000256" key="1">
    <source>
        <dbReference type="ARBA" id="ARBA00000200"/>
    </source>
</evidence>
<feature type="site" description="Positions MEP for the nucleophilic attack" evidence="14">
    <location>
        <position position="210"/>
    </location>
</feature>
<dbReference type="EC" id="4.6.1.12" evidence="14"/>
<dbReference type="PROSITE" id="PS01350">
    <property type="entry name" value="ISPF"/>
    <property type="match status" value="1"/>
</dbReference>
<dbReference type="GO" id="GO:0008685">
    <property type="term" value="F:2-C-methyl-D-erythritol 2,4-cyclodiphosphate synthase activity"/>
    <property type="evidence" value="ECO:0007669"/>
    <property type="project" value="UniProtKB-UniRule"/>
</dbReference>
<dbReference type="Pfam" id="PF02542">
    <property type="entry name" value="YgbB"/>
    <property type="match status" value="1"/>
</dbReference>
<dbReference type="EMBL" id="CP020715">
    <property type="protein sequence ID" value="ARJ04714.1"/>
    <property type="molecule type" value="Genomic_DNA"/>
</dbReference>
<evidence type="ECO:0000256" key="7">
    <source>
        <dbReference type="ARBA" id="ARBA00009789"/>
    </source>
</evidence>
<keyword evidence="16" id="KW-1185">Reference proteome</keyword>
<organism evidence="15 16">
    <name type="scientific">Cnuibacter physcomitrellae</name>
    <dbReference type="NCBI Taxonomy" id="1619308"/>
    <lineage>
        <taxon>Bacteria</taxon>
        <taxon>Bacillati</taxon>
        <taxon>Actinomycetota</taxon>
        <taxon>Actinomycetes</taxon>
        <taxon>Micrococcales</taxon>
        <taxon>Microbacteriaceae</taxon>
        <taxon>Cnuibacter</taxon>
    </lineage>
</organism>
<dbReference type="GO" id="GO:0016114">
    <property type="term" value="P:terpenoid biosynthetic process"/>
    <property type="evidence" value="ECO:0007669"/>
    <property type="project" value="InterPro"/>
</dbReference>
<evidence type="ECO:0000256" key="14">
    <source>
        <dbReference type="HAMAP-Rule" id="MF_01520"/>
    </source>
</evidence>
<dbReference type="KEGG" id="cphy:B5808_05350"/>
<accession>A0A1X9LHP3</accession>
<feature type="binding site" evidence="14">
    <location>
        <position position="274"/>
    </location>
    <ligand>
        <name>a divalent metal cation</name>
        <dbReference type="ChEBI" id="CHEBI:60240"/>
    </ligand>
</feature>
<evidence type="ECO:0000313" key="16">
    <source>
        <dbReference type="Proteomes" id="UP000192775"/>
    </source>
</evidence>
<feature type="binding site" evidence="14">
    <location>
        <position position="371"/>
    </location>
    <ligand>
        <name>4-CDP-2-C-methyl-D-erythritol 2-phosphate</name>
        <dbReference type="ChEBI" id="CHEBI:57919"/>
    </ligand>
</feature>
<proteinExistence type="inferred from homology"/>
<evidence type="ECO:0000256" key="2">
    <source>
        <dbReference type="ARBA" id="ARBA00001282"/>
    </source>
</evidence>
<dbReference type="SUPFAM" id="SSF53448">
    <property type="entry name" value="Nucleotide-diphospho-sugar transferases"/>
    <property type="match status" value="1"/>
</dbReference>
<feature type="site" description="Positions MEP for the nucleophilic attack" evidence="14">
    <location>
        <position position="157"/>
    </location>
</feature>
<dbReference type="GO" id="GO:0050518">
    <property type="term" value="F:2-C-methyl-D-erythritol 4-phosphate cytidylyltransferase activity"/>
    <property type="evidence" value="ECO:0007669"/>
    <property type="project" value="UniProtKB-UniRule"/>
</dbReference>
<dbReference type="HAMAP" id="MF_00107">
    <property type="entry name" value="IspF"/>
    <property type="match status" value="1"/>
</dbReference>
<dbReference type="InterPro" id="IPR020555">
    <property type="entry name" value="MECDP_synthase_CS"/>
</dbReference>
<keyword evidence="12 14" id="KW-0456">Lyase</keyword>
<keyword evidence="9 14" id="KW-0548">Nucleotidyltransferase</keyword>
<keyword evidence="13 14" id="KW-0511">Multifunctional enzyme</keyword>
<feature type="site" description="Transition state stabilizer" evidence="14">
    <location>
        <position position="362"/>
    </location>
</feature>
<feature type="binding site" evidence="14">
    <location>
        <begin position="361"/>
        <end position="364"/>
    </location>
    <ligand>
        <name>4-CDP-2-C-methyl-D-erythritol 2-phosphate</name>
        <dbReference type="ChEBI" id="CHEBI:57919"/>
    </ligand>
</feature>
<evidence type="ECO:0000256" key="9">
    <source>
        <dbReference type="ARBA" id="ARBA00022695"/>
    </source>
</evidence>
<dbReference type="NCBIfam" id="TIGR00453">
    <property type="entry name" value="ispD"/>
    <property type="match status" value="1"/>
</dbReference>
<dbReference type="PANTHER" id="PTHR32125">
    <property type="entry name" value="2-C-METHYL-D-ERYTHRITOL 4-PHOSPHATE CYTIDYLYLTRANSFERASE, CHLOROPLASTIC"/>
    <property type="match status" value="1"/>
</dbReference>
<dbReference type="STRING" id="1619308.B5808_05350"/>
<feature type="binding site" evidence="14">
    <location>
        <begin position="288"/>
        <end position="290"/>
    </location>
    <ligand>
        <name>4-CDP-2-C-methyl-D-erythritol 2-phosphate</name>
        <dbReference type="ChEBI" id="CHEBI:57919"/>
    </ligand>
</feature>
<dbReference type="InterPro" id="IPR018294">
    <property type="entry name" value="ISPD_synthase_CS"/>
</dbReference>
<dbReference type="GO" id="GO:0046872">
    <property type="term" value="F:metal ion binding"/>
    <property type="evidence" value="ECO:0007669"/>
    <property type="project" value="UniProtKB-KW"/>
</dbReference>
<gene>
    <name evidence="14" type="primary">ispDF</name>
    <name evidence="15" type="ORF">B5808_05350</name>
</gene>
<dbReference type="InterPro" id="IPR029044">
    <property type="entry name" value="Nucleotide-diphossugar_trans"/>
</dbReference>
<feature type="binding site" evidence="14">
    <location>
        <position position="241"/>
    </location>
    <ligand>
        <name>a divalent metal cation</name>
        <dbReference type="ChEBI" id="CHEBI:60240"/>
    </ligand>
</feature>
<comment type="cofactor">
    <cofactor evidence="3 14">
        <name>a divalent metal cation</name>
        <dbReference type="ChEBI" id="CHEBI:60240"/>
    </cofactor>
</comment>
<dbReference type="FunFam" id="3.90.550.10:FF:000003">
    <property type="entry name" value="2-C-methyl-D-erythritol 4-phosphate cytidylyltransferase"/>
    <property type="match status" value="1"/>
</dbReference>
<dbReference type="Gene3D" id="3.90.550.10">
    <property type="entry name" value="Spore Coat Polysaccharide Biosynthesis Protein SpsA, Chain A"/>
    <property type="match status" value="1"/>
</dbReference>
<comment type="pathway">
    <text evidence="4 14">Isoprenoid biosynthesis; isopentenyl diphosphate biosynthesis via DXP pathway; isopentenyl diphosphate from 1-deoxy-D-xylulose 5-phosphate: step 4/6.</text>
</comment>
<feature type="site" description="Transition state stabilizer" evidence="14">
    <location>
        <position position="266"/>
    </location>
</feature>
<name>A0A1X9LHP3_9MICO</name>
<dbReference type="Gene3D" id="3.30.1330.50">
    <property type="entry name" value="2-C-methyl-D-erythritol 2,4-cyclodiphosphate synthase"/>
    <property type="match status" value="1"/>
</dbReference>
<dbReference type="InterPro" id="IPR003526">
    <property type="entry name" value="MECDP_synthase"/>
</dbReference>
<feature type="binding site" evidence="14">
    <location>
        <position position="239"/>
    </location>
    <ligand>
        <name>a divalent metal cation</name>
        <dbReference type="ChEBI" id="CHEBI:60240"/>
    </ligand>
</feature>
<evidence type="ECO:0000256" key="13">
    <source>
        <dbReference type="ARBA" id="ARBA00023268"/>
    </source>
</evidence>
<dbReference type="InterPro" id="IPR034683">
    <property type="entry name" value="IspD/TarI"/>
</dbReference>
<evidence type="ECO:0000256" key="4">
    <source>
        <dbReference type="ARBA" id="ARBA00004709"/>
    </source>
</evidence>
<feature type="binding site" evidence="14">
    <location>
        <begin position="239"/>
        <end position="241"/>
    </location>
    <ligand>
        <name>4-CDP-2-C-methyl-D-erythritol 2-phosphate</name>
        <dbReference type="ChEBI" id="CHEBI:57919"/>
    </ligand>
</feature>
<comment type="catalytic activity">
    <reaction evidence="2 14">
        <text>2-C-methyl-D-erythritol 4-phosphate + CTP + H(+) = 4-CDP-2-C-methyl-D-erythritol + diphosphate</text>
        <dbReference type="Rhea" id="RHEA:13429"/>
        <dbReference type="ChEBI" id="CHEBI:15378"/>
        <dbReference type="ChEBI" id="CHEBI:33019"/>
        <dbReference type="ChEBI" id="CHEBI:37563"/>
        <dbReference type="ChEBI" id="CHEBI:57823"/>
        <dbReference type="ChEBI" id="CHEBI:58262"/>
        <dbReference type="EC" id="2.7.7.60"/>
    </reaction>
</comment>
<protein>
    <recommendedName>
        <fullName evidence="14">Bifunctional enzyme IspD/IspF</fullName>
    </recommendedName>
    <domain>
        <recommendedName>
            <fullName evidence="14">2-C-methyl-D-erythritol 4-phosphate cytidylyltransferase</fullName>
            <ecNumber evidence="14">2.7.7.60</ecNumber>
        </recommendedName>
        <alternativeName>
            <fullName evidence="14">4-diphosphocytidyl-2C-methyl-D-erythritol synthase</fullName>
        </alternativeName>
        <alternativeName>
            <fullName evidence="14">MEP cytidylyltransferase</fullName>
            <shortName evidence="14">MCT</shortName>
        </alternativeName>
    </domain>
    <domain>
        <recommendedName>
            <fullName evidence="14">2-C-methyl-D-erythritol 2,4-cyclodiphosphate synthase</fullName>
            <shortName evidence="14">MECDP-synthase</shortName>
            <shortName evidence="14">MECPP-synthase</shortName>
            <shortName evidence="14">MECPS</shortName>
            <ecNumber evidence="14">4.6.1.12</ecNumber>
        </recommendedName>
    </domain>
</protein>
<dbReference type="FunFam" id="3.30.1330.50:FF:000003">
    <property type="entry name" value="2-C-methyl-D-erythritol 2,4-cyclodiphosphate synthase"/>
    <property type="match status" value="1"/>
</dbReference>
<evidence type="ECO:0000256" key="12">
    <source>
        <dbReference type="ARBA" id="ARBA00023239"/>
    </source>
</evidence>
<dbReference type="CDD" id="cd02516">
    <property type="entry name" value="CDP-ME_synthetase"/>
    <property type="match status" value="1"/>
</dbReference>
<comment type="caution">
    <text evidence="14">Lacks conserved residue(s) required for the propagation of feature annotation.</text>
</comment>
<dbReference type="AlphaFoldDB" id="A0A1X9LHP3"/>
<evidence type="ECO:0000256" key="11">
    <source>
        <dbReference type="ARBA" id="ARBA00023229"/>
    </source>
</evidence>
<dbReference type="NCBIfam" id="TIGR00151">
    <property type="entry name" value="ispF"/>
    <property type="match status" value="1"/>
</dbReference>
<dbReference type="UniPathway" id="UPA00056">
    <property type="reaction ID" value="UER00093"/>
</dbReference>
<feature type="binding site" evidence="14">
    <location>
        <begin position="266"/>
        <end position="267"/>
    </location>
    <ligand>
        <name>4-CDP-2-C-methyl-D-erythritol 2-phosphate</name>
        <dbReference type="ChEBI" id="CHEBI:57919"/>
    </ligand>
</feature>